<dbReference type="SMART" id="SM00671">
    <property type="entry name" value="SEL1"/>
    <property type="match status" value="1"/>
</dbReference>
<reference evidence="1 2" key="1">
    <citation type="journal article" date="2016" name="Int. J. Syst. Evol. Microbiol.">
        <title>Pyruvatibacter mobilis gen. nov., sp. nov., a marine bacterium from the culture broth of Picochlorum sp. 122.</title>
        <authorList>
            <person name="Wang G."/>
            <person name="Tang M."/>
            <person name="Wu H."/>
            <person name="Dai S."/>
            <person name="Li T."/>
            <person name="Chen C."/>
            <person name="He H."/>
            <person name="Fan J."/>
            <person name="Xiang W."/>
            <person name="Li X."/>
        </authorList>
    </citation>
    <scope>NUCLEOTIDE SEQUENCE [LARGE SCALE GENOMIC DNA]</scope>
    <source>
        <strain evidence="1 2">GYP-11</strain>
    </source>
</reference>
<gene>
    <name evidence="1" type="ORF">GTQ45_08480</name>
</gene>
<protein>
    <recommendedName>
        <fullName evidence="3">Sel1 repeat-containing protein</fullName>
    </recommendedName>
</protein>
<evidence type="ECO:0000313" key="2">
    <source>
        <dbReference type="Proteomes" id="UP000470384"/>
    </source>
</evidence>
<dbReference type="Gene3D" id="1.25.40.10">
    <property type="entry name" value="Tetratricopeptide repeat domain"/>
    <property type="match status" value="1"/>
</dbReference>
<dbReference type="Pfam" id="PF08238">
    <property type="entry name" value="Sel1"/>
    <property type="match status" value="1"/>
</dbReference>
<dbReference type="Proteomes" id="UP000470384">
    <property type="component" value="Unassembled WGS sequence"/>
</dbReference>
<dbReference type="InterPro" id="IPR011990">
    <property type="entry name" value="TPR-like_helical_dom_sf"/>
</dbReference>
<keyword evidence="2" id="KW-1185">Reference proteome</keyword>
<comment type="caution">
    <text evidence="1">The sequence shown here is derived from an EMBL/GenBank/DDBJ whole genome shotgun (WGS) entry which is preliminary data.</text>
</comment>
<organism evidence="1 2">
    <name type="scientific">Pyruvatibacter mobilis</name>
    <dbReference type="NCBI Taxonomy" id="1712261"/>
    <lineage>
        <taxon>Bacteria</taxon>
        <taxon>Pseudomonadati</taxon>
        <taxon>Pseudomonadota</taxon>
        <taxon>Alphaproteobacteria</taxon>
        <taxon>Hyphomicrobiales</taxon>
        <taxon>Parvibaculaceae</taxon>
        <taxon>Pyruvatibacter</taxon>
    </lineage>
</organism>
<sequence>MARVELDDLKRFELAAEKGTSGALYNLGLIFSVGKGVEPDFVTAHKWFNLAAMRGSVEAKAQRKELANMMSPAEIAEAQRQAREWMACHA</sequence>
<dbReference type="OrthoDB" id="5321503at2"/>
<dbReference type="GeneID" id="300654470"/>
<name>A0A845QBX2_9HYPH</name>
<accession>A0A845QBX2</accession>
<dbReference type="InterPro" id="IPR006597">
    <property type="entry name" value="Sel1-like"/>
</dbReference>
<dbReference type="SUPFAM" id="SSF81901">
    <property type="entry name" value="HCP-like"/>
    <property type="match status" value="1"/>
</dbReference>
<dbReference type="RefSeq" id="WP_027837701.1">
    <property type="nucleotide sequence ID" value="NZ_BMHN01000001.1"/>
</dbReference>
<evidence type="ECO:0000313" key="1">
    <source>
        <dbReference type="EMBL" id="NBG95768.1"/>
    </source>
</evidence>
<evidence type="ECO:0008006" key="3">
    <source>
        <dbReference type="Google" id="ProtNLM"/>
    </source>
</evidence>
<dbReference type="AlphaFoldDB" id="A0A845QBX2"/>
<proteinExistence type="predicted"/>
<dbReference type="EMBL" id="WXYQ01000006">
    <property type="protein sequence ID" value="NBG95768.1"/>
    <property type="molecule type" value="Genomic_DNA"/>
</dbReference>